<comment type="caution">
    <text evidence="1">The sequence shown here is derived from an EMBL/GenBank/DDBJ whole genome shotgun (WGS) entry which is preliminary data.</text>
</comment>
<dbReference type="AlphaFoldDB" id="A0A8J7YQ46"/>
<organism evidence="1 3">
    <name type="scientific">Candidatus Sysuiplasma superficiale</name>
    <dbReference type="NCBI Taxonomy" id="2823368"/>
    <lineage>
        <taxon>Archaea</taxon>
        <taxon>Methanobacteriati</taxon>
        <taxon>Thermoplasmatota</taxon>
        <taxon>Thermoplasmata</taxon>
        <taxon>Candidatus Sysuiplasmatales</taxon>
        <taxon>Candidatus Sysuiplasmataceae</taxon>
        <taxon>Candidatus Sysuiplasma</taxon>
    </lineage>
</organism>
<proteinExistence type="predicted"/>
<evidence type="ECO:0000313" key="2">
    <source>
        <dbReference type="EMBL" id="MBX8644123.1"/>
    </source>
</evidence>
<accession>A0A8J7YQ46</accession>
<dbReference type="EMBL" id="JAHEAC010000039">
    <property type="protein sequence ID" value="MBX8644123.1"/>
    <property type="molecule type" value="Genomic_DNA"/>
</dbReference>
<dbReference type="EMBL" id="JAGVSJ010000019">
    <property type="protein sequence ID" value="MBX8632261.1"/>
    <property type="molecule type" value="Genomic_DNA"/>
</dbReference>
<dbReference type="Proteomes" id="UP000716004">
    <property type="component" value="Unassembled WGS sequence"/>
</dbReference>
<dbReference type="SUPFAM" id="SSF55961">
    <property type="entry name" value="Bet v1-like"/>
    <property type="match status" value="1"/>
</dbReference>
<evidence type="ECO:0000313" key="3">
    <source>
        <dbReference type="Proteomes" id="UP000716004"/>
    </source>
</evidence>
<gene>
    <name evidence="1" type="ORF">J9259_07090</name>
    <name evidence="2" type="ORF">KIY12_05290</name>
</gene>
<protein>
    <submittedName>
        <fullName evidence="1">Uncharacterized protein</fullName>
    </submittedName>
</protein>
<dbReference type="Proteomes" id="UP000750197">
    <property type="component" value="Unassembled WGS sequence"/>
</dbReference>
<reference evidence="1" key="1">
    <citation type="submission" date="2021-04" db="EMBL/GenBank/DDBJ databases">
        <title>Genomic insights into ecological role and evolution of a novel Thermoplasmata order Candidatus Sysuiplasmatales.</title>
        <authorList>
            <person name="Yuan Y."/>
        </authorList>
    </citation>
    <scope>NUCLEOTIDE SEQUENCE</scope>
    <source>
        <strain evidence="2">TUT19-bin139</strain>
        <strain evidence="1">YP2-bin.285</strain>
    </source>
</reference>
<evidence type="ECO:0000313" key="1">
    <source>
        <dbReference type="EMBL" id="MBX8632261.1"/>
    </source>
</evidence>
<name>A0A8J7YQ46_9ARCH</name>
<sequence>MKTVTYRLSKTFNAPRGFVFDWCTDFREDDAKYVGASWRRHILEKNSRTVVWILHSTQNGRETEGVRIVTLNPKNSWHLLDYDDDLTEIGDYRLTSEGRLKTRLDMVFRDTYKSGKPEARSGWEERVGKMWDRYKSALESEYAESVRR</sequence>